<sequence>MNKKLLTVLVIALIATALKLPSYDAEESDKQTELDTQRIVISNDKADKHQEITNEELEDLTLIAESEGITLEEAIERFGWQSDFVRVANDLEEIYPDTFTGATFNENRGAWFGFKGEIPKAAIDLVNQLPGHSEIVGRIGYSESELEKERDIIHDKVYQLDNIVDVSSHYDIGNGVILVELQLIDSLSPHERKQIMEKLMQIQPKSKSISVEYELVERLESGNDNDI</sequence>
<protein>
    <submittedName>
        <fullName evidence="2">Uncharacterized protein</fullName>
    </submittedName>
</protein>
<gene>
    <name evidence="2" type="ORF">CQU01_00360</name>
</gene>
<keyword evidence="3" id="KW-1185">Reference proteome</keyword>
<evidence type="ECO:0000256" key="1">
    <source>
        <dbReference type="SAM" id="SignalP"/>
    </source>
</evidence>
<dbReference type="OrthoDB" id="8781117at2"/>
<reference evidence="2 3" key="1">
    <citation type="submission" date="2019-07" db="EMBL/GenBank/DDBJ databases">
        <title>Whole genome shotgun sequence of Cerasibacillus quisquiliarum NBRC 102429.</title>
        <authorList>
            <person name="Hosoyama A."/>
            <person name="Uohara A."/>
            <person name="Ohji S."/>
            <person name="Ichikawa N."/>
        </authorList>
    </citation>
    <scope>NUCLEOTIDE SEQUENCE [LARGE SCALE GENOMIC DNA]</scope>
    <source>
        <strain evidence="2 3">NBRC 102429</strain>
    </source>
</reference>
<feature type="signal peptide" evidence="1">
    <location>
        <begin position="1"/>
        <end position="24"/>
    </location>
</feature>
<dbReference type="EMBL" id="BJXW01000001">
    <property type="protein sequence ID" value="GEN29798.1"/>
    <property type="molecule type" value="Genomic_DNA"/>
</dbReference>
<dbReference type="Proteomes" id="UP000321491">
    <property type="component" value="Unassembled WGS sequence"/>
</dbReference>
<proteinExistence type="predicted"/>
<name>A0A511UVM2_9BACI</name>
<feature type="chain" id="PRO_5022184703" evidence="1">
    <location>
        <begin position="25"/>
        <end position="227"/>
    </location>
</feature>
<evidence type="ECO:0000313" key="3">
    <source>
        <dbReference type="Proteomes" id="UP000321491"/>
    </source>
</evidence>
<organism evidence="2 3">
    <name type="scientific">Cerasibacillus quisquiliarum</name>
    <dbReference type="NCBI Taxonomy" id="227865"/>
    <lineage>
        <taxon>Bacteria</taxon>
        <taxon>Bacillati</taxon>
        <taxon>Bacillota</taxon>
        <taxon>Bacilli</taxon>
        <taxon>Bacillales</taxon>
        <taxon>Bacillaceae</taxon>
        <taxon>Cerasibacillus</taxon>
    </lineage>
</organism>
<dbReference type="RefSeq" id="WP_146934124.1">
    <property type="nucleotide sequence ID" value="NZ_BJXW01000001.1"/>
</dbReference>
<comment type="caution">
    <text evidence="2">The sequence shown here is derived from an EMBL/GenBank/DDBJ whole genome shotgun (WGS) entry which is preliminary data.</text>
</comment>
<evidence type="ECO:0000313" key="2">
    <source>
        <dbReference type="EMBL" id="GEN29798.1"/>
    </source>
</evidence>
<accession>A0A511UVM2</accession>
<dbReference type="AlphaFoldDB" id="A0A511UVM2"/>
<keyword evidence="1" id="KW-0732">Signal</keyword>